<reference evidence="1 2" key="1">
    <citation type="journal article" date="2014" name="Nat. Commun.">
        <title>Physiological and genomic features of highly alkaliphilic hydrogen-utilizing Betaproteobacteria from a continental serpentinizing site.</title>
        <authorList>
            <person name="Suzuki S."/>
            <person name="Kuenen J.G."/>
            <person name="Schipper K."/>
            <person name="van der Velde S."/>
            <person name="Ishii S."/>
            <person name="Wu A."/>
            <person name="Sorokin D.Y."/>
            <person name="Tenney A."/>
            <person name="Meng X.Y."/>
            <person name="Morrill P.L."/>
            <person name="Kamagata Y."/>
            <person name="Muyzer G."/>
            <person name="Nealson K.H."/>
        </authorList>
    </citation>
    <scope>NUCLEOTIDE SEQUENCE [LARGE SCALE GENOMIC DNA]</scope>
    <source>
        <strain evidence="1 2">A1</strain>
    </source>
</reference>
<proteinExistence type="predicted"/>
<protein>
    <submittedName>
        <fullName evidence="1">Glycine/D-amino acid oxidase (Deaminating)</fullName>
    </submittedName>
</protein>
<keyword evidence="2" id="KW-1185">Reference proteome</keyword>
<dbReference type="HOGENOM" id="CLU_2896365_0_0_4"/>
<accession>A0A060NHR4</accession>
<dbReference type="KEGG" id="cbaa:SRAA_0858"/>
<evidence type="ECO:0000313" key="2">
    <source>
        <dbReference type="Proteomes" id="UP000067461"/>
    </source>
</evidence>
<dbReference type="Proteomes" id="UP000067461">
    <property type="component" value="Chromosome"/>
</dbReference>
<dbReference type="AlphaFoldDB" id="A0A060NHR4"/>
<dbReference type="EMBL" id="AP014568">
    <property type="protein sequence ID" value="BAO80712.1"/>
    <property type="molecule type" value="Genomic_DNA"/>
</dbReference>
<dbReference type="RefSeq" id="WP_045531172.1">
    <property type="nucleotide sequence ID" value="NZ_AP014568.1"/>
</dbReference>
<evidence type="ECO:0000313" key="1">
    <source>
        <dbReference type="EMBL" id="BAO80712.1"/>
    </source>
</evidence>
<gene>
    <name evidence="1" type="ORF">SRAA_0858</name>
</gene>
<name>A0A060NHR4_9BURK</name>
<sequence>MVSIAVNDRDPVLDRNVPMVRIDPQRVQHLTPEQRAIYEASLRPAREARNHAASPEMPPPRP</sequence>
<organism evidence="1 2">
    <name type="scientific">Serpentinimonas raichei</name>
    <dbReference type="NCBI Taxonomy" id="1458425"/>
    <lineage>
        <taxon>Bacteria</taxon>
        <taxon>Pseudomonadati</taxon>
        <taxon>Pseudomonadota</taxon>
        <taxon>Betaproteobacteria</taxon>
        <taxon>Burkholderiales</taxon>
        <taxon>Comamonadaceae</taxon>
        <taxon>Serpentinimonas</taxon>
    </lineage>
</organism>
<dbReference type="OrthoDB" id="5295180at2"/>